<evidence type="ECO:0000256" key="1">
    <source>
        <dbReference type="SAM" id="SignalP"/>
    </source>
</evidence>
<dbReference type="EMBL" id="VMBG01000002">
    <property type="protein sequence ID" value="TSJ77370.1"/>
    <property type="molecule type" value="Genomic_DNA"/>
</dbReference>
<sequence>MLNRLVSLSALSLSLLTMLQAEAVKLTGANGRSVEFAGIWEARPEGLIVVTSAESSPVIVAWDKFDLTKLKTEQPALEAARQRAVFLRSAQPVNLGLFAEILTATQVGSEIRRVLDEPSTVKVPVAFRTTTETTVQAQVVTIYPTVWDGLFIPPVTAVNQRSKTETETRQITPDEITTTPRRVLQQFARTTDVLQSDRRALFELNKVNPQLLEAAAQGLERIRASLPPKQFLANDPTLQTLAQRLTEAIQTIRDLPTGQTVSRAQQDRIRDFLTLADHPILR</sequence>
<reference evidence="2 3" key="1">
    <citation type="submission" date="2019-07" db="EMBL/GenBank/DDBJ databases">
        <title>Description of 53C-WASEF.</title>
        <authorList>
            <person name="Pitt A."/>
            <person name="Hahn M.W."/>
        </authorList>
    </citation>
    <scope>NUCLEOTIDE SEQUENCE [LARGE SCALE GENOMIC DNA]</scope>
    <source>
        <strain evidence="2 3">53C-WASEF</strain>
    </source>
</reference>
<keyword evidence="1" id="KW-0732">Signal</keyword>
<evidence type="ECO:0000313" key="3">
    <source>
        <dbReference type="Proteomes" id="UP000315648"/>
    </source>
</evidence>
<dbReference type="AlphaFoldDB" id="A0A556QL38"/>
<accession>A0A556QL38</accession>
<evidence type="ECO:0000313" key="2">
    <source>
        <dbReference type="EMBL" id="TSJ77370.1"/>
    </source>
</evidence>
<organism evidence="2 3">
    <name type="scientific">Rariglobus hedericola</name>
    <dbReference type="NCBI Taxonomy" id="2597822"/>
    <lineage>
        <taxon>Bacteria</taxon>
        <taxon>Pseudomonadati</taxon>
        <taxon>Verrucomicrobiota</taxon>
        <taxon>Opitutia</taxon>
        <taxon>Opitutales</taxon>
        <taxon>Opitutaceae</taxon>
        <taxon>Rariglobus</taxon>
    </lineage>
</organism>
<feature type="chain" id="PRO_5021797134" evidence="1">
    <location>
        <begin position="24"/>
        <end position="282"/>
    </location>
</feature>
<proteinExistence type="predicted"/>
<dbReference type="OrthoDB" id="193944at2"/>
<keyword evidence="3" id="KW-1185">Reference proteome</keyword>
<feature type="signal peptide" evidence="1">
    <location>
        <begin position="1"/>
        <end position="23"/>
    </location>
</feature>
<dbReference type="Proteomes" id="UP000315648">
    <property type="component" value="Unassembled WGS sequence"/>
</dbReference>
<dbReference type="RefSeq" id="WP_144353773.1">
    <property type="nucleotide sequence ID" value="NZ_CBCRVV010000008.1"/>
</dbReference>
<comment type="caution">
    <text evidence="2">The sequence shown here is derived from an EMBL/GenBank/DDBJ whole genome shotgun (WGS) entry which is preliminary data.</text>
</comment>
<protein>
    <submittedName>
        <fullName evidence="2">Uncharacterized protein</fullName>
    </submittedName>
</protein>
<gene>
    <name evidence="2" type="ORF">FPL22_14860</name>
</gene>
<name>A0A556QL38_9BACT</name>